<reference evidence="1" key="1">
    <citation type="submission" date="2015-03" db="EMBL/GenBank/DDBJ databases">
        <title>Wuchereria bancrofti Genome Sequencing Papua New Guinea Strain.</title>
        <authorList>
            <person name="Small S.T."/>
            <person name="Serre D."/>
            <person name="Zimmerman P.A."/>
        </authorList>
    </citation>
    <scope>NUCLEOTIDE SEQUENCE [LARGE SCALE GENOMIC DNA]</scope>
    <source>
        <strain evidence="1">pt0022</strain>
    </source>
</reference>
<organism evidence="1 2">
    <name type="scientific">Wuchereria bancrofti</name>
    <dbReference type="NCBI Taxonomy" id="6293"/>
    <lineage>
        <taxon>Eukaryota</taxon>
        <taxon>Metazoa</taxon>
        <taxon>Ecdysozoa</taxon>
        <taxon>Nematoda</taxon>
        <taxon>Chromadorea</taxon>
        <taxon>Rhabditida</taxon>
        <taxon>Spirurina</taxon>
        <taxon>Spiruromorpha</taxon>
        <taxon>Filarioidea</taxon>
        <taxon>Onchocercidae</taxon>
        <taxon>Wuchereria</taxon>
    </lineage>
</organism>
<proteinExistence type="predicted"/>
<protein>
    <submittedName>
        <fullName evidence="2">Uncharacterized protein</fullName>
    </submittedName>
</protein>
<dbReference type="Proteomes" id="UP000093561">
    <property type="component" value="Unassembled WGS sequence"/>
</dbReference>
<name>A0AAF5PHY2_WUCBA</name>
<sequence length="48" mass="6134">MVHYIRHCNIYLYSFYVMNHFSMYIIKYFSFFNKNVVRFCLYVWSLTM</sequence>
<dbReference type="WBParaSite" id="mrna-Wban_00940">
    <property type="protein sequence ID" value="mrna-Wban_00940"/>
    <property type="gene ID" value="Wban_00940"/>
</dbReference>
<evidence type="ECO:0000313" key="1">
    <source>
        <dbReference type="Proteomes" id="UP000093561"/>
    </source>
</evidence>
<accession>A0AAF5PHY2</accession>
<dbReference type="AlphaFoldDB" id="A0AAF5PHY2"/>
<reference evidence="1" key="2">
    <citation type="journal article" date="2016" name="Mol. Ecol.">
        <title>Population genomics of the filarial nematode parasite Wuchereria bancrofti from mosquitoes.</title>
        <authorList>
            <person name="Small S.T."/>
            <person name="Reimer L.J."/>
            <person name="Tisch D.J."/>
            <person name="King C.L."/>
            <person name="Christensen B.M."/>
            <person name="Siba P.M."/>
            <person name="Kazura J.W."/>
            <person name="Serre D."/>
            <person name="Zimmerman P.A."/>
        </authorList>
    </citation>
    <scope>NUCLEOTIDE SEQUENCE</scope>
    <source>
        <strain evidence="1">pt0022</strain>
    </source>
</reference>
<reference evidence="2" key="3">
    <citation type="submission" date="2024-02" db="UniProtKB">
        <authorList>
            <consortium name="WormBaseParasite"/>
        </authorList>
    </citation>
    <scope>IDENTIFICATION</scope>
    <source>
        <strain evidence="2">pt0022</strain>
    </source>
</reference>
<evidence type="ECO:0000313" key="2">
    <source>
        <dbReference type="WBParaSite" id="mrna-Wban_00940"/>
    </source>
</evidence>